<dbReference type="RefSeq" id="WP_208648536.1">
    <property type="nucleotide sequence ID" value="NZ_QGSZ01000123.1"/>
</dbReference>
<evidence type="ECO:0000256" key="1">
    <source>
        <dbReference type="SAM" id="MobiDB-lite"/>
    </source>
</evidence>
<name>A0A3N9X2D6_9ACTN</name>
<gene>
    <name evidence="2" type="ORF">DLJ59_03275</name>
</gene>
<feature type="non-terminal residue" evidence="2">
    <location>
        <position position="1"/>
    </location>
</feature>
<dbReference type="AlphaFoldDB" id="A0A3N9X2D6"/>
<comment type="caution">
    <text evidence="2">The sequence shown here is derived from an EMBL/GenBank/DDBJ whole genome shotgun (WGS) entry which is preliminary data.</text>
</comment>
<feature type="region of interest" description="Disordered" evidence="1">
    <location>
        <begin position="1"/>
        <end position="29"/>
    </location>
</feature>
<feature type="compositionally biased region" description="Polar residues" evidence="1">
    <location>
        <begin position="1"/>
        <end position="10"/>
    </location>
</feature>
<sequence length="70" mass="7927">PDDPRNPTTERPNDRDQTRQTPLKPPLSLLPQVAYRGDRLGFLKNGASHRPRHRDFMKTESITVYGADAG</sequence>
<dbReference type="Proteomes" id="UP000282312">
    <property type="component" value="Unassembled WGS sequence"/>
</dbReference>
<dbReference type="EMBL" id="QGSZ01000123">
    <property type="protein sequence ID" value="RQX07234.1"/>
    <property type="molecule type" value="Genomic_DNA"/>
</dbReference>
<protein>
    <submittedName>
        <fullName evidence="2">Uncharacterized protein</fullName>
    </submittedName>
</protein>
<evidence type="ECO:0000313" key="3">
    <source>
        <dbReference type="Proteomes" id="UP000282312"/>
    </source>
</evidence>
<reference evidence="2 3" key="1">
    <citation type="submission" date="2018-05" db="EMBL/GenBank/DDBJ databases">
        <title>Micromonospora from Atacama Desert.</title>
        <authorList>
            <person name="Carro L."/>
            <person name="Goodfellow M."/>
            <person name="Klenk H.-P."/>
        </authorList>
    </citation>
    <scope>NUCLEOTIDE SEQUENCE [LARGE SCALE GENOMIC DNA]</scope>
    <source>
        <strain evidence="2 3">LB39</strain>
    </source>
</reference>
<organism evidence="2 3">
    <name type="scientific">Micromonospora inaquosa</name>
    <dbReference type="NCBI Taxonomy" id="2203716"/>
    <lineage>
        <taxon>Bacteria</taxon>
        <taxon>Bacillati</taxon>
        <taxon>Actinomycetota</taxon>
        <taxon>Actinomycetes</taxon>
        <taxon>Micromonosporales</taxon>
        <taxon>Micromonosporaceae</taxon>
        <taxon>Micromonospora</taxon>
    </lineage>
</organism>
<evidence type="ECO:0000313" key="2">
    <source>
        <dbReference type="EMBL" id="RQX07234.1"/>
    </source>
</evidence>
<keyword evidence="3" id="KW-1185">Reference proteome</keyword>
<proteinExistence type="predicted"/>
<accession>A0A3N9X2D6</accession>